<dbReference type="InterPro" id="IPR016024">
    <property type="entry name" value="ARM-type_fold"/>
</dbReference>
<evidence type="ECO:0008006" key="4">
    <source>
        <dbReference type="Google" id="ProtNLM"/>
    </source>
</evidence>
<dbReference type="InterPro" id="IPR011989">
    <property type="entry name" value="ARM-like"/>
</dbReference>
<dbReference type="Gene3D" id="1.25.10.10">
    <property type="entry name" value="Leucine-rich Repeat Variant"/>
    <property type="match status" value="1"/>
</dbReference>
<dbReference type="EMBL" id="CP034669">
    <property type="protein sequence ID" value="QAT87989.1"/>
    <property type="molecule type" value="Genomic_DNA"/>
</dbReference>
<gene>
    <name evidence="2" type="ORF">EJ065_6460</name>
</gene>
<evidence type="ECO:0000313" key="3">
    <source>
        <dbReference type="Proteomes" id="UP000288758"/>
    </source>
</evidence>
<protein>
    <recommendedName>
        <fullName evidence="4">HEAT repeat-containing PBS lyase</fullName>
    </recommendedName>
</protein>
<sequence>MIALSRDSDEDVRNRATFSLGSQAEEVDTPELRDALFDRLTESDMELRGEALVGLALRKDPRVLEPLRRELESSEVVVLAVEAAEKLEDTSLLPLLHRLRDRAGDANSYFRSVLADAIAHLEALAR</sequence>
<dbReference type="Pfam" id="PF13646">
    <property type="entry name" value="HEAT_2"/>
    <property type="match status" value="1"/>
</dbReference>
<name>A0A410S1A3_CORCK</name>
<evidence type="ECO:0000256" key="1">
    <source>
        <dbReference type="SAM" id="MobiDB-lite"/>
    </source>
</evidence>
<reference evidence="2 3" key="1">
    <citation type="submission" date="2018-12" db="EMBL/GenBank/DDBJ databases">
        <title>Complete Genome Sequence of the Corallopyronin A producing Myxobacterium Corallococcus coralloides B035.</title>
        <authorList>
            <person name="Bouhired S.M."/>
            <person name="Rupp O."/>
            <person name="Blom J."/>
            <person name="Schaeberle T.F."/>
            <person name="Kehraus S."/>
            <person name="Schiefer A."/>
            <person name="Pfarr K."/>
            <person name="Goesmann A."/>
            <person name="Hoerauf A."/>
            <person name="Koenig G.M."/>
        </authorList>
    </citation>
    <scope>NUCLEOTIDE SEQUENCE [LARGE SCALE GENOMIC DNA]</scope>
    <source>
        <strain evidence="2 3">B035</strain>
    </source>
</reference>
<dbReference type="AlphaFoldDB" id="A0A410S1A3"/>
<proteinExistence type="predicted"/>
<organism evidence="2 3">
    <name type="scientific">Corallococcus coralloides</name>
    <name type="common">Myxococcus coralloides</name>
    <dbReference type="NCBI Taxonomy" id="184914"/>
    <lineage>
        <taxon>Bacteria</taxon>
        <taxon>Pseudomonadati</taxon>
        <taxon>Myxococcota</taxon>
        <taxon>Myxococcia</taxon>
        <taxon>Myxococcales</taxon>
        <taxon>Cystobacterineae</taxon>
        <taxon>Myxococcaceae</taxon>
        <taxon>Corallococcus</taxon>
    </lineage>
</organism>
<dbReference type="SUPFAM" id="SSF48371">
    <property type="entry name" value="ARM repeat"/>
    <property type="match status" value="1"/>
</dbReference>
<feature type="region of interest" description="Disordered" evidence="1">
    <location>
        <begin position="1"/>
        <end position="27"/>
    </location>
</feature>
<accession>A0A410S1A3</accession>
<evidence type="ECO:0000313" key="2">
    <source>
        <dbReference type="EMBL" id="QAT87989.1"/>
    </source>
</evidence>
<dbReference type="RefSeq" id="WP_240672534.1">
    <property type="nucleotide sequence ID" value="NZ_CP034669.1"/>
</dbReference>
<dbReference type="Proteomes" id="UP000288758">
    <property type="component" value="Chromosome"/>
</dbReference>